<evidence type="ECO:0000313" key="10">
    <source>
        <dbReference type="EMBL" id="SCC36974.1"/>
    </source>
</evidence>
<keyword evidence="4 10" id="KW-0808">Transferase</keyword>
<keyword evidence="11" id="KW-1185">Reference proteome</keyword>
<feature type="transmembrane region" description="Helical" evidence="8">
    <location>
        <begin position="107"/>
        <end position="125"/>
    </location>
</feature>
<dbReference type="RefSeq" id="WP_165798549.1">
    <property type="nucleotide sequence ID" value="NZ_FMAR01000007.1"/>
</dbReference>
<dbReference type="STRING" id="1335309.GA0116948_1074"/>
<evidence type="ECO:0000256" key="6">
    <source>
        <dbReference type="ARBA" id="ARBA00022989"/>
    </source>
</evidence>
<keyword evidence="2" id="KW-1003">Cell membrane</keyword>
<feature type="domain" description="Glycosyltransferase RgtA/B/C/D-like" evidence="9">
    <location>
        <begin position="55"/>
        <end position="215"/>
    </location>
</feature>
<keyword evidence="6 8" id="KW-1133">Transmembrane helix</keyword>
<protein>
    <submittedName>
        <fullName evidence="10">Dolichyl-phosphate-mannose-protein mannosyltransferase</fullName>
    </submittedName>
</protein>
<feature type="transmembrane region" description="Helical" evidence="8">
    <location>
        <begin position="197"/>
        <end position="217"/>
    </location>
</feature>
<reference evidence="10 11" key="1">
    <citation type="submission" date="2016-08" db="EMBL/GenBank/DDBJ databases">
        <authorList>
            <person name="Seilhamer J.J."/>
        </authorList>
    </citation>
    <scope>NUCLEOTIDE SEQUENCE [LARGE SCALE GENOMIC DNA]</scope>
    <source>
        <strain evidence="10 11">A37T2</strain>
    </source>
</reference>
<dbReference type="InterPro" id="IPR050297">
    <property type="entry name" value="LipidA_mod_glycosyltrf_83"/>
</dbReference>
<dbReference type="InterPro" id="IPR038731">
    <property type="entry name" value="RgtA/B/C-like"/>
</dbReference>
<evidence type="ECO:0000256" key="2">
    <source>
        <dbReference type="ARBA" id="ARBA00022475"/>
    </source>
</evidence>
<dbReference type="PANTHER" id="PTHR33908:SF11">
    <property type="entry name" value="MEMBRANE PROTEIN"/>
    <property type="match status" value="1"/>
</dbReference>
<organism evidence="10 11">
    <name type="scientific">Chitinophaga costaii</name>
    <dbReference type="NCBI Taxonomy" id="1335309"/>
    <lineage>
        <taxon>Bacteria</taxon>
        <taxon>Pseudomonadati</taxon>
        <taxon>Bacteroidota</taxon>
        <taxon>Chitinophagia</taxon>
        <taxon>Chitinophagales</taxon>
        <taxon>Chitinophagaceae</taxon>
        <taxon>Chitinophaga</taxon>
    </lineage>
</organism>
<name>A0A1C4E011_9BACT</name>
<dbReference type="GO" id="GO:0016763">
    <property type="term" value="F:pentosyltransferase activity"/>
    <property type="evidence" value="ECO:0007669"/>
    <property type="project" value="TreeGrafter"/>
</dbReference>
<evidence type="ECO:0000259" key="9">
    <source>
        <dbReference type="Pfam" id="PF13231"/>
    </source>
</evidence>
<sequence>MDNRFIAGLKKDRFLWIAVLCITVLRLAFVPLMGMMPQDAYYFFYSQHLSLSYFDHPPAVAWMLRIFTTVFGRHVFALKLADTVVTNLMMVVFYQLAGYFLPDGRRQRALLLLMSTFMITILSLVSTPDIPLLLMWCLSLCFLYQAIFREKKASWIMAGIFMGLSFDSKYTAVFLPAGLTLFLLLSAAHRRWLFSRWYVGTLLSFGIMTLPVIIWNVQNGFASFRFQSSSRMQAAGSHVQIHPLDFLGVIGHQSAILLPVLFFALVILLWKTIGRVFLRWKRISAHQLFLLSFFVPLFLGFFLLSPFYWVKLNWMMPAYLTGIIWVSIYCSQKWLRVQYIFSLVVHGVLAVEVLFYLVPIRSDDTWVGWDTLASEMRSIQTLYPNHFIFSADDYKTSAVLNFYLNEEVYSVNILHRPALQFDFVGTDLHSLKGRSALFVDSNNNGFRPVPKTTSYPVEINQYFEKVIPLKRIVVMRNGAVVRTFMVYECVGYRP</sequence>
<dbReference type="GO" id="GO:0009103">
    <property type="term" value="P:lipopolysaccharide biosynthetic process"/>
    <property type="evidence" value="ECO:0007669"/>
    <property type="project" value="UniProtKB-ARBA"/>
</dbReference>
<dbReference type="Pfam" id="PF13231">
    <property type="entry name" value="PMT_2"/>
    <property type="match status" value="1"/>
</dbReference>
<keyword evidence="3 10" id="KW-0328">Glycosyltransferase</keyword>
<proteinExistence type="predicted"/>
<comment type="subcellular location">
    <subcellularLocation>
        <location evidence="1">Cell membrane</location>
        <topology evidence="1">Multi-pass membrane protein</topology>
    </subcellularLocation>
</comment>
<evidence type="ECO:0000313" key="11">
    <source>
        <dbReference type="Proteomes" id="UP000242818"/>
    </source>
</evidence>
<dbReference type="AlphaFoldDB" id="A0A1C4E011"/>
<feature type="transmembrane region" description="Helical" evidence="8">
    <location>
        <begin position="314"/>
        <end position="332"/>
    </location>
</feature>
<feature type="transmembrane region" description="Helical" evidence="8">
    <location>
        <begin position="246"/>
        <end position="268"/>
    </location>
</feature>
<feature type="transmembrane region" description="Helical" evidence="8">
    <location>
        <begin position="14"/>
        <end position="36"/>
    </location>
</feature>
<accession>A0A1C4E011</accession>
<evidence type="ECO:0000256" key="4">
    <source>
        <dbReference type="ARBA" id="ARBA00022679"/>
    </source>
</evidence>
<dbReference type="EMBL" id="FMAR01000007">
    <property type="protein sequence ID" value="SCC36974.1"/>
    <property type="molecule type" value="Genomic_DNA"/>
</dbReference>
<feature type="transmembrane region" description="Helical" evidence="8">
    <location>
        <begin position="83"/>
        <end position="101"/>
    </location>
</feature>
<keyword evidence="7 8" id="KW-0472">Membrane</keyword>
<evidence type="ECO:0000256" key="8">
    <source>
        <dbReference type="SAM" id="Phobius"/>
    </source>
</evidence>
<feature type="transmembrane region" description="Helical" evidence="8">
    <location>
        <begin position="168"/>
        <end position="185"/>
    </location>
</feature>
<evidence type="ECO:0000256" key="7">
    <source>
        <dbReference type="ARBA" id="ARBA00023136"/>
    </source>
</evidence>
<dbReference type="Proteomes" id="UP000242818">
    <property type="component" value="Unassembled WGS sequence"/>
</dbReference>
<feature type="transmembrane region" description="Helical" evidence="8">
    <location>
        <begin position="288"/>
        <end position="308"/>
    </location>
</feature>
<feature type="transmembrane region" description="Helical" evidence="8">
    <location>
        <begin position="339"/>
        <end position="358"/>
    </location>
</feature>
<evidence type="ECO:0000256" key="1">
    <source>
        <dbReference type="ARBA" id="ARBA00004651"/>
    </source>
</evidence>
<dbReference type="PANTHER" id="PTHR33908">
    <property type="entry name" value="MANNOSYLTRANSFERASE YKCB-RELATED"/>
    <property type="match status" value="1"/>
</dbReference>
<dbReference type="GO" id="GO:0005886">
    <property type="term" value="C:plasma membrane"/>
    <property type="evidence" value="ECO:0007669"/>
    <property type="project" value="UniProtKB-SubCell"/>
</dbReference>
<gene>
    <name evidence="10" type="ORF">GA0116948_1074</name>
</gene>
<evidence type="ECO:0000256" key="5">
    <source>
        <dbReference type="ARBA" id="ARBA00022692"/>
    </source>
</evidence>
<keyword evidence="5 8" id="KW-0812">Transmembrane</keyword>
<evidence type="ECO:0000256" key="3">
    <source>
        <dbReference type="ARBA" id="ARBA00022676"/>
    </source>
</evidence>